<feature type="signal peptide" evidence="4">
    <location>
        <begin position="1"/>
        <end position="20"/>
    </location>
</feature>
<feature type="domain" description="Porin" evidence="5">
    <location>
        <begin position="7"/>
        <end position="368"/>
    </location>
</feature>
<feature type="chain" id="PRO_5013188656" description="Porin domain-containing protein" evidence="4">
    <location>
        <begin position="21"/>
        <end position="390"/>
    </location>
</feature>
<keyword evidence="3" id="KW-0472">Membrane</keyword>
<evidence type="ECO:0000256" key="2">
    <source>
        <dbReference type="ARBA" id="ARBA00022729"/>
    </source>
</evidence>
<dbReference type="PANTHER" id="PTHR34501:SF2">
    <property type="entry name" value="OUTER MEMBRANE PORIN F-RELATED"/>
    <property type="match status" value="1"/>
</dbReference>
<keyword evidence="7" id="KW-1185">Reference proteome</keyword>
<dbReference type="GO" id="GO:0015288">
    <property type="term" value="F:porin activity"/>
    <property type="evidence" value="ECO:0007669"/>
    <property type="project" value="InterPro"/>
</dbReference>
<evidence type="ECO:0000256" key="3">
    <source>
        <dbReference type="ARBA" id="ARBA00023136"/>
    </source>
</evidence>
<dbReference type="CDD" id="cd00342">
    <property type="entry name" value="gram_neg_porins"/>
    <property type="match status" value="1"/>
</dbReference>
<dbReference type="RefSeq" id="WP_089073277.1">
    <property type="nucleotide sequence ID" value="NZ_CBCSAM010000001.1"/>
</dbReference>
<dbReference type="Pfam" id="PF13609">
    <property type="entry name" value="Porin_4"/>
    <property type="match status" value="1"/>
</dbReference>
<name>A0A220VDE9_9GAMM</name>
<dbReference type="Gene3D" id="2.40.160.10">
    <property type="entry name" value="Porin"/>
    <property type="match status" value="1"/>
</dbReference>
<evidence type="ECO:0000256" key="4">
    <source>
        <dbReference type="SAM" id="SignalP"/>
    </source>
</evidence>
<evidence type="ECO:0000313" key="7">
    <source>
        <dbReference type="Proteomes" id="UP000242175"/>
    </source>
</evidence>
<evidence type="ECO:0000313" key="6">
    <source>
        <dbReference type="EMBL" id="ASK78369.1"/>
    </source>
</evidence>
<reference evidence="6 7" key="1">
    <citation type="journal article" date="2016" name="Int. J. Syst. Evol. Microbiol.">
        <title>Paraphotobacterium marinum gen. nov., sp. nov., a member of the family Vibrionaceae, isolated from surface seawater.</title>
        <authorList>
            <person name="Huang Z."/>
            <person name="Dong C."/>
            <person name="Shao Z."/>
        </authorList>
    </citation>
    <scope>NUCLEOTIDE SEQUENCE [LARGE SCALE GENOMIC DNA]</scope>
    <source>
        <strain evidence="6 7">NSCS20N07D</strain>
    </source>
</reference>
<accession>A0A220VDE9</accession>
<dbReference type="InterPro" id="IPR033900">
    <property type="entry name" value="Gram_neg_porin_domain"/>
</dbReference>
<sequence>MKKTLLAVALTAVTAGTAHAATVYDQDGTSLQIGGFVEARAEMEKNPTSFDSNDYSYPTTNSMSNVNDESRFRLNMTGKSMINDTLYGIGFAELEFDVGSSNVDTRYVYAGIGGDFGQVTYGKQDGALDVITDFTDIMPNNGATASNKITSADRVANTLAYAGTFGDISTRVTYKAKQSDVDTVGQGFGGSLVWNLGDSGFSAGAGYAYERDNLAGNAAGTVIDRASTYNTMLGLSYNDEMLYVGLLGSVGKHLTTGTFVGDDNAGFANNNENVDVTVSNVTNFGQQQVGAAKYWGAEFATAVTLDQWILQATYNYGKYTDLDNAGSYLSGVAAKTGDNDPVSANNADFAVNYVWNKQFTTYVEYQADFLDKKDQYYRGDNAWLGAMYSF</sequence>
<evidence type="ECO:0000256" key="1">
    <source>
        <dbReference type="ARBA" id="ARBA00004571"/>
    </source>
</evidence>
<dbReference type="OrthoDB" id="6212428at2"/>
<dbReference type="Proteomes" id="UP000242175">
    <property type="component" value="Chromosome large"/>
</dbReference>
<evidence type="ECO:0000259" key="5">
    <source>
        <dbReference type="Pfam" id="PF13609"/>
    </source>
</evidence>
<dbReference type="PANTHER" id="PTHR34501">
    <property type="entry name" value="PROTEIN YDDL-RELATED"/>
    <property type="match status" value="1"/>
</dbReference>
<dbReference type="InterPro" id="IPR023614">
    <property type="entry name" value="Porin_dom_sf"/>
</dbReference>
<dbReference type="SUPFAM" id="SSF56935">
    <property type="entry name" value="Porins"/>
    <property type="match status" value="1"/>
</dbReference>
<dbReference type="InterPro" id="IPR050298">
    <property type="entry name" value="Gram-neg_bact_OMP"/>
</dbReference>
<organism evidence="6 7">
    <name type="scientific">Paraphotobacterium marinum</name>
    <dbReference type="NCBI Taxonomy" id="1755811"/>
    <lineage>
        <taxon>Bacteria</taxon>
        <taxon>Pseudomonadati</taxon>
        <taxon>Pseudomonadota</taxon>
        <taxon>Gammaproteobacteria</taxon>
        <taxon>Vibrionales</taxon>
        <taxon>Vibrionaceae</taxon>
        <taxon>Paraphotobacterium</taxon>
    </lineage>
</organism>
<protein>
    <recommendedName>
        <fullName evidence="5">Porin domain-containing protein</fullName>
    </recommendedName>
</protein>
<dbReference type="EMBL" id="CP022355">
    <property type="protein sequence ID" value="ASK78369.1"/>
    <property type="molecule type" value="Genomic_DNA"/>
</dbReference>
<comment type="subcellular location">
    <subcellularLocation>
        <location evidence="1">Cell outer membrane</location>
        <topology evidence="1">Multi-pass membrane protein</topology>
    </subcellularLocation>
</comment>
<dbReference type="KEGG" id="pmai:CF386_04780"/>
<keyword evidence="2 4" id="KW-0732">Signal</keyword>
<dbReference type="GO" id="GO:0009279">
    <property type="term" value="C:cell outer membrane"/>
    <property type="evidence" value="ECO:0007669"/>
    <property type="project" value="UniProtKB-SubCell"/>
</dbReference>
<proteinExistence type="predicted"/>
<dbReference type="AlphaFoldDB" id="A0A220VDE9"/>
<gene>
    <name evidence="6" type="ORF">CF386_04780</name>
</gene>